<dbReference type="AlphaFoldDB" id="A0A545UG97"/>
<evidence type="ECO:0000313" key="1">
    <source>
        <dbReference type="EMBL" id="TQV88499.1"/>
    </source>
</evidence>
<gene>
    <name evidence="1" type="ORF">FLL46_08215</name>
</gene>
<dbReference type="Proteomes" id="UP000315439">
    <property type="component" value="Unassembled WGS sequence"/>
</dbReference>
<keyword evidence="2" id="KW-1185">Reference proteome</keyword>
<protein>
    <submittedName>
        <fullName evidence="1">Uncharacterized protein</fullName>
    </submittedName>
</protein>
<accession>A0A545UG97</accession>
<dbReference type="RefSeq" id="WP_142893007.1">
    <property type="nucleotide sequence ID" value="NZ_ML660162.1"/>
</dbReference>
<evidence type="ECO:0000313" key="2">
    <source>
        <dbReference type="Proteomes" id="UP000315439"/>
    </source>
</evidence>
<sequence>MAESSFNCSVDQGFNFQKDAQCLVGHINSLKIGDKEFAKDIEVMDPTKINDEANKVKVVGVASGIFWEGGFANSVSFTCQFSTTNKQDAALLQHTNLSNTNVECSFTIYDYDPVKKAFYKAFHTNETDLKGLVQKSGGELELRIDMDQSTEVTSPKNYAFYLSVMPQEEEQDIHLAVSVDSKFVKKWGVAVGA</sequence>
<dbReference type="OrthoDB" id="6398251at2"/>
<dbReference type="EMBL" id="VIKS01000004">
    <property type="protein sequence ID" value="TQV88499.1"/>
    <property type="molecule type" value="Genomic_DNA"/>
</dbReference>
<comment type="caution">
    <text evidence="1">The sequence shown here is derived from an EMBL/GenBank/DDBJ whole genome shotgun (WGS) entry which is preliminary data.</text>
</comment>
<reference evidence="1 2" key="1">
    <citation type="submission" date="2019-07" db="EMBL/GenBank/DDBJ databases">
        <title>Draft genome for Aliikangiella sp. M105.</title>
        <authorList>
            <person name="Wang G."/>
        </authorList>
    </citation>
    <scope>NUCLEOTIDE SEQUENCE [LARGE SCALE GENOMIC DNA]</scope>
    <source>
        <strain evidence="1 2">M105</strain>
    </source>
</reference>
<organism evidence="1 2">
    <name type="scientific">Aliikangiella coralliicola</name>
    <dbReference type="NCBI Taxonomy" id="2592383"/>
    <lineage>
        <taxon>Bacteria</taxon>
        <taxon>Pseudomonadati</taxon>
        <taxon>Pseudomonadota</taxon>
        <taxon>Gammaproteobacteria</taxon>
        <taxon>Oceanospirillales</taxon>
        <taxon>Pleioneaceae</taxon>
        <taxon>Aliikangiella</taxon>
    </lineage>
</organism>
<name>A0A545UG97_9GAMM</name>
<proteinExistence type="predicted"/>